<evidence type="ECO:0000313" key="6">
    <source>
        <dbReference type="Proteomes" id="UP000176409"/>
    </source>
</evidence>
<dbReference type="InterPro" id="IPR012677">
    <property type="entry name" value="Nucleotide-bd_a/b_plait_sf"/>
</dbReference>
<protein>
    <recommendedName>
        <fullName evidence="4">Large ribosomal subunit protein uL23</fullName>
    </recommendedName>
</protein>
<dbReference type="AlphaFoldDB" id="A0A1F6AXG5"/>
<dbReference type="InterPro" id="IPR013025">
    <property type="entry name" value="Ribosomal_uL23-like"/>
</dbReference>
<reference evidence="5 6" key="1">
    <citation type="journal article" date="2016" name="Nat. Commun.">
        <title>Thousands of microbial genomes shed light on interconnected biogeochemical processes in an aquifer system.</title>
        <authorList>
            <person name="Anantharaman K."/>
            <person name="Brown C.T."/>
            <person name="Hug L.A."/>
            <person name="Sharon I."/>
            <person name="Castelle C.J."/>
            <person name="Probst A.J."/>
            <person name="Thomas B.C."/>
            <person name="Singh A."/>
            <person name="Wilkins M.J."/>
            <person name="Karaoz U."/>
            <person name="Brodie E.L."/>
            <person name="Williams K.H."/>
            <person name="Hubbard S.S."/>
            <person name="Banfield J.F."/>
        </authorList>
    </citation>
    <scope>NUCLEOTIDE SEQUENCE [LARGE SCALE GENOMIC DNA]</scope>
</reference>
<evidence type="ECO:0000256" key="1">
    <source>
        <dbReference type="ARBA" id="ARBA00006700"/>
    </source>
</evidence>
<comment type="function">
    <text evidence="4">One of the early assembly proteins it binds 23S rRNA. One of the proteins that surrounds the polypeptide exit tunnel on the outside of the ribosome. Forms the main docking site for trigger factor binding to the ribosome.</text>
</comment>
<proteinExistence type="inferred from homology"/>
<dbReference type="STRING" id="1798396.A2973_02195"/>
<dbReference type="GO" id="GO:1990904">
    <property type="term" value="C:ribonucleoprotein complex"/>
    <property type="evidence" value="ECO:0007669"/>
    <property type="project" value="UniProtKB-KW"/>
</dbReference>
<keyword evidence="4" id="KW-0694">RNA-binding</keyword>
<dbReference type="EMBL" id="MFJZ01000047">
    <property type="protein sequence ID" value="OGG29369.1"/>
    <property type="molecule type" value="Genomic_DNA"/>
</dbReference>
<keyword evidence="4" id="KW-0699">rRNA-binding</keyword>
<keyword evidence="3 4" id="KW-0687">Ribonucleoprotein</keyword>
<gene>
    <name evidence="4" type="primary">rplW</name>
    <name evidence="5" type="ORF">A2973_02195</name>
</gene>
<dbReference type="InterPro" id="IPR012678">
    <property type="entry name" value="Ribosomal_uL23/eL15/eS24_sf"/>
</dbReference>
<dbReference type="Pfam" id="PF00276">
    <property type="entry name" value="Ribosomal_L23"/>
    <property type="match status" value="1"/>
</dbReference>
<sequence>MKQIVMRPIITEKSLAVANRGWYTFSVAASRNKSEIAKAICTLYNVTVTGVRSFIIAGKGRRVGKKMKQTQREDWKKALVHVAAGQKIDAFEVTGEREKKP</sequence>
<organism evidence="5 6">
    <name type="scientific">Candidatus Gottesmanbacteria bacterium RIFCSPLOWO2_01_FULL_49_10</name>
    <dbReference type="NCBI Taxonomy" id="1798396"/>
    <lineage>
        <taxon>Bacteria</taxon>
        <taxon>Candidatus Gottesmaniibacteriota</taxon>
    </lineage>
</organism>
<dbReference type="GO" id="GO:0006412">
    <property type="term" value="P:translation"/>
    <property type="evidence" value="ECO:0007669"/>
    <property type="project" value="UniProtKB-UniRule"/>
</dbReference>
<evidence type="ECO:0000313" key="5">
    <source>
        <dbReference type="EMBL" id="OGG29369.1"/>
    </source>
</evidence>
<dbReference type="Gene3D" id="3.30.70.330">
    <property type="match status" value="1"/>
</dbReference>
<dbReference type="SUPFAM" id="SSF54189">
    <property type="entry name" value="Ribosomal proteins S24e, L23 and L15e"/>
    <property type="match status" value="1"/>
</dbReference>
<name>A0A1F6AXG5_9BACT</name>
<comment type="subunit">
    <text evidence="4">Part of the 50S ribosomal subunit. Contacts protein L29, and trigger factor when it is bound to the ribosome.</text>
</comment>
<dbReference type="GO" id="GO:0003735">
    <property type="term" value="F:structural constituent of ribosome"/>
    <property type="evidence" value="ECO:0007669"/>
    <property type="project" value="InterPro"/>
</dbReference>
<dbReference type="GO" id="GO:0019843">
    <property type="term" value="F:rRNA binding"/>
    <property type="evidence" value="ECO:0007669"/>
    <property type="project" value="UniProtKB-UniRule"/>
</dbReference>
<accession>A0A1F6AXG5</accession>
<dbReference type="GO" id="GO:0005840">
    <property type="term" value="C:ribosome"/>
    <property type="evidence" value="ECO:0007669"/>
    <property type="project" value="UniProtKB-KW"/>
</dbReference>
<evidence type="ECO:0000256" key="2">
    <source>
        <dbReference type="ARBA" id="ARBA00022980"/>
    </source>
</evidence>
<keyword evidence="2 4" id="KW-0689">Ribosomal protein</keyword>
<dbReference type="HAMAP" id="MF_01369_B">
    <property type="entry name" value="Ribosomal_uL23_B"/>
    <property type="match status" value="1"/>
</dbReference>
<evidence type="ECO:0000256" key="4">
    <source>
        <dbReference type="HAMAP-Rule" id="MF_01369"/>
    </source>
</evidence>
<dbReference type="Proteomes" id="UP000176409">
    <property type="component" value="Unassembled WGS sequence"/>
</dbReference>
<comment type="caution">
    <text evidence="5">The sequence shown here is derived from an EMBL/GenBank/DDBJ whole genome shotgun (WGS) entry which is preliminary data.</text>
</comment>
<evidence type="ECO:0000256" key="3">
    <source>
        <dbReference type="ARBA" id="ARBA00023274"/>
    </source>
</evidence>
<comment type="similarity">
    <text evidence="1 4">Belongs to the universal ribosomal protein uL23 family.</text>
</comment>